<sequence>MKPHFVVIAAVAKEGTRQRQLTACLCNQSIFPTFFVYALMEIHDVVVALQNTATTTSQFLEEKGMYSDDEVPDPFYRGILMKIRLMIVIKTWTTTTVTMSDPHEHHIQPAKLSDAM</sequence>
<protein>
    <submittedName>
        <fullName evidence="1">Uncharacterized protein</fullName>
    </submittedName>
</protein>
<dbReference type="EMBL" id="LT934123">
    <property type="protein sequence ID" value="VAI74448.1"/>
    <property type="molecule type" value="Genomic_DNA"/>
</dbReference>
<name>A0A9R0ZCC4_TRITD</name>
<reference evidence="1 2" key="1">
    <citation type="submission" date="2017-09" db="EMBL/GenBank/DDBJ databases">
        <authorList>
            <consortium name="International Durum Wheat Genome Sequencing Consortium (IDWGSC)"/>
            <person name="Milanesi L."/>
        </authorList>
    </citation>
    <scope>NUCLEOTIDE SEQUENCE [LARGE SCALE GENOMIC DNA]</scope>
    <source>
        <strain evidence="2">cv. Svevo</strain>
    </source>
</reference>
<organism evidence="1 2">
    <name type="scientific">Triticum turgidum subsp. durum</name>
    <name type="common">Durum wheat</name>
    <name type="synonym">Triticum durum</name>
    <dbReference type="NCBI Taxonomy" id="4567"/>
    <lineage>
        <taxon>Eukaryota</taxon>
        <taxon>Viridiplantae</taxon>
        <taxon>Streptophyta</taxon>
        <taxon>Embryophyta</taxon>
        <taxon>Tracheophyta</taxon>
        <taxon>Spermatophyta</taxon>
        <taxon>Magnoliopsida</taxon>
        <taxon>Liliopsida</taxon>
        <taxon>Poales</taxon>
        <taxon>Poaceae</taxon>
        <taxon>BOP clade</taxon>
        <taxon>Pooideae</taxon>
        <taxon>Triticodae</taxon>
        <taxon>Triticeae</taxon>
        <taxon>Triticinae</taxon>
        <taxon>Triticum</taxon>
    </lineage>
</organism>
<dbReference type="AlphaFoldDB" id="A0A9R0ZCC4"/>
<gene>
    <name evidence="1" type="ORF">TRITD_7Av1G105230</name>
</gene>
<dbReference type="Proteomes" id="UP000324705">
    <property type="component" value="Chromosome 7A"/>
</dbReference>
<proteinExistence type="predicted"/>
<dbReference type="Gramene" id="TRITD7Av1G105230.1">
    <property type="protein sequence ID" value="TRITD7Av1G105230.1"/>
    <property type="gene ID" value="TRITD7Av1G105230"/>
</dbReference>
<evidence type="ECO:0000313" key="1">
    <source>
        <dbReference type="EMBL" id="VAI74448.1"/>
    </source>
</evidence>
<evidence type="ECO:0000313" key="2">
    <source>
        <dbReference type="Proteomes" id="UP000324705"/>
    </source>
</evidence>
<keyword evidence="2" id="KW-1185">Reference proteome</keyword>
<accession>A0A9R0ZCC4</accession>